<dbReference type="PRINTS" id="PR01179">
    <property type="entry name" value="ODADCRBXLASE"/>
</dbReference>
<dbReference type="InterPro" id="IPR022643">
    <property type="entry name" value="De-COase2_C"/>
</dbReference>
<dbReference type="InterPro" id="IPR000183">
    <property type="entry name" value="Orn/DAP/Arg_de-COase"/>
</dbReference>
<dbReference type="AlphaFoldDB" id="A0A381NFC2"/>
<dbReference type="NCBIfam" id="TIGR01048">
    <property type="entry name" value="lysA"/>
    <property type="match status" value="1"/>
</dbReference>
<dbReference type="InterPro" id="IPR022653">
    <property type="entry name" value="De-COase2_pyr-phos_BS"/>
</dbReference>
<dbReference type="PANTHER" id="PTHR43727">
    <property type="entry name" value="DIAMINOPIMELATE DECARBOXYLASE"/>
    <property type="match status" value="1"/>
</dbReference>
<dbReference type="Pfam" id="PF00278">
    <property type="entry name" value="Orn_DAP_Arg_deC"/>
    <property type="match status" value="1"/>
</dbReference>
<dbReference type="GO" id="GO:0009089">
    <property type="term" value="P:lysine biosynthetic process via diaminopimelate"/>
    <property type="evidence" value="ECO:0007669"/>
    <property type="project" value="InterPro"/>
</dbReference>
<dbReference type="CDD" id="cd06828">
    <property type="entry name" value="PLPDE_III_DapDC"/>
    <property type="match status" value="1"/>
</dbReference>
<keyword evidence="3" id="KW-0663">Pyridoxal phosphate</keyword>
<evidence type="ECO:0000256" key="2">
    <source>
        <dbReference type="ARBA" id="ARBA00022793"/>
    </source>
</evidence>
<dbReference type="Gene3D" id="2.40.37.10">
    <property type="entry name" value="Lyase, Ornithine Decarboxylase, Chain A, domain 1"/>
    <property type="match status" value="1"/>
</dbReference>
<feature type="domain" description="Orn/DAP/Arg decarboxylase 2 N-terminal" evidence="6">
    <location>
        <begin position="36"/>
        <end position="279"/>
    </location>
</feature>
<dbReference type="InterPro" id="IPR022657">
    <property type="entry name" value="De-COase2_CS"/>
</dbReference>
<dbReference type="InterPro" id="IPR002986">
    <property type="entry name" value="DAP_deCOOHase_LysA"/>
</dbReference>
<feature type="domain" description="Orn/DAP/Arg decarboxylase 2 C-terminal" evidence="5">
    <location>
        <begin position="30"/>
        <end position="370"/>
    </location>
</feature>
<dbReference type="PROSITE" id="PS00878">
    <property type="entry name" value="ODR_DC_2_1"/>
    <property type="match status" value="1"/>
</dbReference>
<evidence type="ECO:0000256" key="1">
    <source>
        <dbReference type="ARBA" id="ARBA00001933"/>
    </source>
</evidence>
<name>A0A381NFC2_9ZZZZ</name>
<dbReference type="InterPro" id="IPR029066">
    <property type="entry name" value="PLP-binding_barrel"/>
</dbReference>
<dbReference type="InterPro" id="IPR009006">
    <property type="entry name" value="Ala_racemase/Decarboxylase_C"/>
</dbReference>
<protein>
    <recommendedName>
        <fullName evidence="8">Diaminopimelate decarboxylase</fullName>
    </recommendedName>
</protein>
<evidence type="ECO:0000313" key="7">
    <source>
        <dbReference type="EMBL" id="SUZ53286.1"/>
    </source>
</evidence>
<dbReference type="HAMAP" id="MF_02120">
    <property type="entry name" value="LysA"/>
    <property type="match status" value="1"/>
</dbReference>
<dbReference type="PANTHER" id="PTHR43727:SF2">
    <property type="entry name" value="GROUP IV DECARBOXYLASE"/>
    <property type="match status" value="1"/>
</dbReference>
<dbReference type="Pfam" id="PF02784">
    <property type="entry name" value="Orn_Arg_deC_N"/>
    <property type="match status" value="1"/>
</dbReference>
<evidence type="ECO:0000256" key="4">
    <source>
        <dbReference type="ARBA" id="ARBA00023239"/>
    </source>
</evidence>
<dbReference type="SUPFAM" id="SSF50621">
    <property type="entry name" value="Alanine racemase C-terminal domain-like"/>
    <property type="match status" value="1"/>
</dbReference>
<gene>
    <name evidence="7" type="ORF">METZ01_LOCUS6140</name>
</gene>
<dbReference type="InterPro" id="IPR022644">
    <property type="entry name" value="De-COase2_N"/>
</dbReference>
<comment type="cofactor">
    <cofactor evidence="1">
        <name>pyridoxal 5'-phosphate</name>
        <dbReference type="ChEBI" id="CHEBI:597326"/>
    </cofactor>
</comment>
<dbReference type="PROSITE" id="PS00879">
    <property type="entry name" value="ODR_DC_2_2"/>
    <property type="match status" value="1"/>
</dbReference>
<dbReference type="GO" id="GO:0008836">
    <property type="term" value="F:diaminopimelate decarboxylase activity"/>
    <property type="evidence" value="ECO:0007669"/>
    <property type="project" value="InterPro"/>
</dbReference>
<proteinExistence type="inferred from homology"/>
<dbReference type="FunFam" id="3.20.20.10:FF:000003">
    <property type="entry name" value="Diaminopimelate decarboxylase"/>
    <property type="match status" value="1"/>
</dbReference>
<evidence type="ECO:0000259" key="5">
    <source>
        <dbReference type="Pfam" id="PF00278"/>
    </source>
</evidence>
<dbReference type="PRINTS" id="PR01181">
    <property type="entry name" value="DAPDCRBXLASE"/>
</dbReference>
<organism evidence="7">
    <name type="scientific">marine metagenome</name>
    <dbReference type="NCBI Taxonomy" id="408172"/>
    <lineage>
        <taxon>unclassified sequences</taxon>
        <taxon>metagenomes</taxon>
        <taxon>ecological metagenomes</taxon>
    </lineage>
</organism>
<sequence>MTGFHDYQGILSCDGVRLVDLADAVGTPSYVYSANEITRRYLELTRSLSKYPHAVHYALKANSTLGIVKLLRGLGASVDVNSGGEMEVALRAGYTPQEIVFTGVGKTTNELLKAVSLGVKTINVESPGELARIQEIARGHKLIANVSVRINPGIDALSHPHISTGIQRAKFGVPIEDVLTIYREAARREELKLVGLHAHIGSQIVKIEPIRQATRMLIGLAQELAQSGIALEHVDVGGGLGISHDGSEVVEITDYVTMLIDEFHGSNLTMLLEPGRWLVGPAGALISRVVDVKKQSTDRFFAVLDAGMSEFMRPALYGARHRLIPAVARSGSSTMYDVVGPLCESSDSFGTDHCLPPLEVGDVIGILDAGAYGSTMSSNYNRRPRPAEVLVEGEQWRLIKSRESLEGMLTDEFHCL</sequence>
<accession>A0A381NFC2</accession>
<evidence type="ECO:0000259" key="6">
    <source>
        <dbReference type="Pfam" id="PF02784"/>
    </source>
</evidence>
<dbReference type="SUPFAM" id="SSF51419">
    <property type="entry name" value="PLP-binding barrel"/>
    <property type="match status" value="1"/>
</dbReference>
<keyword evidence="4" id="KW-0456">Lyase</keyword>
<dbReference type="EMBL" id="UINC01000323">
    <property type="protein sequence ID" value="SUZ53286.1"/>
    <property type="molecule type" value="Genomic_DNA"/>
</dbReference>
<dbReference type="Gene3D" id="3.20.20.10">
    <property type="entry name" value="Alanine racemase"/>
    <property type="match status" value="1"/>
</dbReference>
<evidence type="ECO:0000256" key="3">
    <source>
        <dbReference type="ARBA" id="ARBA00022898"/>
    </source>
</evidence>
<keyword evidence="2" id="KW-0210">Decarboxylase</keyword>
<reference evidence="7" key="1">
    <citation type="submission" date="2018-05" db="EMBL/GenBank/DDBJ databases">
        <authorList>
            <person name="Lanie J.A."/>
            <person name="Ng W.-L."/>
            <person name="Kazmierczak K.M."/>
            <person name="Andrzejewski T.M."/>
            <person name="Davidsen T.M."/>
            <person name="Wayne K.J."/>
            <person name="Tettelin H."/>
            <person name="Glass J.I."/>
            <person name="Rusch D."/>
            <person name="Podicherti R."/>
            <person name="Tsui H.-C.T."/>
            <person name="Winkler M.E."/>
        </authorList>
    </citation>
    <scope>NUCLEOTIDE SEQUENCE</scope>
</reference>
<evidence type="ECO:0008006" key="8">
    <source>
        <dbReference type="Google" id="ProtNLM"/>
    </source>
</evidence>